<dbReference type="AlphaFoldDB" id="A0AAV4TXG4"/>
<evidence type="ECO:0000313" key="1">
    <source>
        <dbReference type="EMBL" id="GIY50995.1"/>
    </source>
</evidence>
<evidence type="ECO:0000313" key="2">
    <source>
        <dbReference type="Proteomes" id="UP001054945"/>
    </source>
</evidence>
<sequence>MNWQFHFESNRLHLGQEVEGISQAICASLDRSSPGERKCREAPKAAKEFPSQFAFISCKEVRSEWEFEFGSL</sequence>
<protein>
    <submittedName>
        <fullName evidence="1">Uncharacterized protein</fullName>
    </submittedName>
</protein>
<dbReference type="Proteomes" id="UP001054945">
    <property type="component" value="Unassembled WGS sequence"/>
</dbReference>
<gene>
    <name evidence="1" type="ORF">CEXT_604751</name>
</gene>
<accession>A0AAV4TXG4</accession>
<comment type="caution">
    <text evidence="1">The sequence shown here is derived from an EMBL/GenBank/DDBJ whole genome shotgun (WGS) entry which is preliminary data.</text>
</comment>
<keyword evidence="2" id="KW-1185">Reference proteome</keyword>
<dbReference type="EMBL" id="BPLR01012056">
    <property type="protein sequence ID" value="GIY50995.1"/>
    <property type="molecule type" value="Genomic_DNA"/>
</dbReference>
<reference evidence="1 2" key="1">
    <citation type="submission" date="2021-06" db="EMBL/GenBank/DDBJ databases">
        <title>Caerostris extrusa draft genome.</title>
        <authorList>
            <person name="Kono N."/>
            <person name="Arakawa K."/>
        </authorList>
    </citation>
    <scope>NUCLEOTIDE SEQUENCE [LARGE SCALE GENOMIC DNA]</scope>
</reference>
<proteinExistence type="predicted"/>
<name>A0AAV4TXG4_CAEEX</name>
<organism evidence="1 2">
    <name type="scientific">Caerostris extrusa</name>
    <name type="common">Bark spider</name>
    <name type="synonym">Caerostris bankana</name>
    <dbReference type="NCBI Taxonomy" id="172846"/>
    <lineage>
        <taxon>Eukaryota</taxon>
        <taxon>Metazoa</taxon>
        <taxon>Ecdysozoa</taxon>
        <taxon>Arthropoda</taxon>
        <taxon>Chelicerata</taxon>
        <taxon>Arachnida</taxon>
        <taxon>Araneae</taxon>
        <taxon>Araneomorphae</taxon>
        <taxon>Entelegynae</taxon>
        <taxon>Araneoidea</taxon>
        <taxon>Araneidae</taxon>
        <taxon>Caerostris</taxon>
    </lineage>
</organism>